<evidence type="ECO:0000313" key="3">
    <source>
        <dbReference type="Proteomes" id="UP000076154"/>
    </source>
</evidence>
<feature type="region of interest" description="Disordered" evidence="1">
    <location>
        <begin position="108"/>
        <end position="138"/>
    </location>
</feature>
<feature type="compositionally biased region" description="Basic and acidic residues" evidence="1">
    <location>
        <begin position="121"/>
        <end position="130"/>
    </location>
</feature>
<protein>
    <submittedName>
        <fullName evidence="2">Uncharacterized protein</fullName>
    </submittedName>
</protein>
<feature type="compositionally biased region" description="Acidic residues" evidence="1">
    <location>
        <begin position="295"/>
        <end position="308"/>
    </location>
</feature>
<feature type="compositionally biased region" description="Basic residues" evidence="1">
    <location>
        <begin position="10"/>
        <end position="24"/>
    </location>
</feature>
<keyword evidence="3" id="KW-1185">Reference proteome</keyword>
<accession>A0A369JWQ9</accession>
<proteinExistence type="predicted"/>
<name>A0A369JWQ9_HYPMA</name>
<evidence type="ECO:0000256" key="1">
    <source>
        <dbReference type="SAM" id="MobiDB-lite"/>
    </source>
</evidence>
<dbReference type="AlphaFoldDB" id="A0A369JWQ9"/>
<reference evidence="2" key="1">
    <citation type="submission" date="2018-04" db="EMBL/GenBank/DDBJ databases">
        <title>Whole genome sequencing of Hypsizygus marmoreus.</title>
        <authorList>
            <person name="Choi I.-G."/>
            <person name="Min B."/>
            <person name="Kim J.-G."/>
            <person name="Kim S."/>
            <person name="Oh Y.-L."/>
            <person name="Kong W.-S."/>
            <person name="Park H."/>
            <person name="Jeong J."/>
            <person name="Song E.-S."/>
        </authorList>
    </citation>
    <scope>NUCLEOTIDE SEQUENCE [LARGE SCALE GENOMIC DNA]</scope>
    <source>
        <strain evidence="2">51987-8</strain>
    </source>
</reference>
<dbReference type="OrthoDB" id="2994402at2759"/>
<gene>
    <name evidence="2" type="ORF">Hypma_005273</name>
</gene>
<evidence type="ECO:0000313" key="2">
    <source>
        <dbReference type="EMBL" id="RDB26779.1"/>
    </source>
</evidence>
<dbReference type="STRING" id="39966.A0A369JWQ9"/>
<sequence>MPALTAKPRSSARKPASKQALKPKSKPEEDVDEDEVEDKRSSGKQKGRTRGARVFGLCVTTGHHHLCCDHTLLLPITPTVIDISAWVTSIYLPLGNGKGAVKVNAPAESSLDAEEIDADPDAGKLEKSDSDTSLTSTSEEEIMAVPTIKIPVKVKPKRLTAAKRKAAEVVEAPQKIALLVPTAEADLGAQHKLVTLPQSFLDILETIYKTIGCVSILRKPVLSYKLENAMVKSLPLSLTCDEDWEGLMETAVASHLKKSKAQQVAPLQVRIIVTEQAPKKVVGKGKNAKPVLLDLDGDENSDDDEDGGQNEGGIAEGEAKCLQDLEAKLTKCQKYGPTKMCKINRSGAHIALSFN</sequence>
<comment type="caution">
    <text evidence="2">The sequence shown here is derived from an EMBL/GenBank/DDBJ whole genome shotgun (WGS) entry which is preliminary data.</text>
</comment>
<organism evidence="2 3">
    <name type="scientific">Hypsizygus marmoreus</name>
    <name type="common">White beech mushroom</name>
    <name type="synonym">Agaricus marmoreus</name>
    <dbReference type="NCBI Taxonomy" id="39966"/>
    <lineage>
        <taxon>Eukaryota</taxon>
        <taxon>Fungi</taxon>
        <taxon>Dikarya</taxon>
        <taxon>Basidiomycota</taxon>
        <taxon>Agaricomycotina</taxon>
        <taxon>Agaricomycetes</taxon>
        <taxon>Agaricomycetidae</taxon>
        <taxon>Agaricales</taxon>
        <taxon>Tricholomatineae</taxon>
        <taxon>Lyophyllaceae</taxon>
        <taxon>Hypsizygus</taxon>
    </lineage>
</organism>
<feature type="region of interest" description="Disordered" evidence="1">
    <location>
        <begin position="292"/>
        <end position="314"/>
    </location>
</feature>
<dbReference type="EMBL" id="LUEZ02000023">
    <property type="protein sequence ID" value="RDB26779.1"/>
    <property type="molecule type" value="Genomic_DNA"/>
</dbReference>
<feature type="region of interest" description="Disordered" evidence="1">
    <location>
        <begin position="1"/>
        <end position="47"/>
    </location>
</feature>
<feature type="compositionally biased region" description="Acidic residues" evidence="1">
    <location>
        <begin position="111"/>
        <end position="120"/>
    </location>
</feature>
<dbReference type="InParanoid" id="A0A369JWQ9"/>
<dbReference type="Proteomes" id="UP000076154">
    <property type="component" value="Unassembled WGS sequence"/>
</dbReference>